<dbReference type="PANTHER" id="PTHR39210:SF1">
    <property type="entry name" value="HEPARIN-SULFATE LYASE"/>
    <property type="match status" value="1"/>
</dbReference>
<dbReference type="RefSeq" id="WP_244772592.1">
    <property type="nucleotide sequence ID" value="NZ_CP094929.1"/>
</dbReference>
<evidence type="ECO:0000313" key="7">
    <source>
        <dbReference type="EMBL" id="UOM51219.1"/>
    </source>
</evidence>
<accession>A0ABY4DDP5</accession>
<comment type="subcellular location">
    <subcellularLocation>
        <location evidence="1">Periplasm</location>
    </subcellularLocation>
</comment>
<sequence length="637" mass="72698">MNYLKTHLETHFPNYLKLLVEHADRALGQCFQFSMPWDMESTWVSHTFEQAIDWDYQMADDPEWTFMLSRSGFVLHLAQAWVITQDSRYAEKAVWYIHDFLKQAPYSVEREKITWRSLDASMRLMHWIDAMLLLKQEDSEQFLAGVRMHTDYLATQDSEFLLFSNWGIIGNAGLFKGSLFLHDTKRALLAQQRVAQSLSYQILSDGMQWEQSPLYHAEVLSALLSMIQTAKRYGWPFDSYITDKAKDMAAFMLGSMKPNRHHFLQSDSDDTDIRDVLTRASFLLEDLSLAVGCFAELEPYSSFFAGKEAIESFARRTTQEPGFCSFAAMASGNIYLRTGWTEQDSCCHFRCGQIGGGHGHADLLHVDIVAHGHDVLVDSGRYTYCEKEERKILKQQASHNTIVVDGKDATVYESTWTYAKRALCANRMFSSKGNWNYAQANNLGYLMGAQHPVLIEREILQIDASLVLIHDTLITSSHHSFTWHFHFSDQGDITTETNAIHVSSPGIASTLYFEPGMEAVSNRTLYAPHYNDLTTKPSVQLQRHAEGSNSALFVLHSEPMDQPKSCTIVELPVHGARSNRLYSKQEARAWRIQKGSDEPIEVLLRYQETMELLCAGSLKTYGRACVHQGSRTEVFRF</sequence>
<feature type="domain" description="Heparinase II/III-like C-terminal" evidence="5">
    <location>
        <begin position="345"/>
        <end position="565"/>
    </location>
</feature>
<evidence type="ECO:0000256" key="1">
    <source>
        <dbReference type="ARBA" id="ARBA00004418"/>
    </source>
</evidence>
<dbReference type="Pfam" id="PF07940">
    <property type="entry name" value="Hepar_II_III_C"/>
    <property type="match status" value="1"/>
</dbReference>
<evidence type="ECO:0000259" key="6">
    <source>
        <dbReference type="Pfam" id="PF16889"/>
    </source>
</evidence>
<dbReference type="InterPro" id="IPR012480">
    <property type="entry name" value="Hepar_II_III_C"/>
</dbReference>
<dbReference type="InterPro" id="IPR031680">
    <property type="entry name" value="Hepar_II_III_N"/>
</dbReference>
<dbReference type="Gene3D" id="1.50.10.100">
    <property type="entry name" value="Chondroitin AC/alginate lyase"/>
    <property type="match status" value="1"/>
</dbReference>
<feature type="domain" description="Heparin-sulfate lyase N-terminal" evidence="6">
    <location>
        <begin position="39"/>
        <end position="273"/>
    </location>
</feature>
<dbReference type="Pfam" id="PF16889">
    <property type="entry name" value="Hepar_II_III_N"/>
    <property type="match status" value="1"/>
</dbReference>
<evidence type="ECO:0000256" key="3">
    <source>
        <dbReference type="ARBA" id="ARBA00022764"/>
    </source>
</evidence>
<reference evidence="8" key="1">
    <citation type="journal article" date="2024" name="J Bioinform Genom">
        <title>Complete genome sequence of the type strain bacterium Sphaerochaeta associata GLS2t (VKM B-2742)t.</title>
        <authorList>
            <person name="Troshina O.Y."/>
            <person name="Tepeeva A.N."/>
            <person name="Arzamasceva V.O."/>
            <person name="Whitman W.B."/>
            <person name="Varghese N."/>
            <person name="Shapiro N."/>
            <person name="Woyke T."/>
            <person name="Kripides N.C."/>
            <person name="Vasilenko O.V."/>
        </authorList>
    </citation>
    <scope>NUCLEOTIDE SEQUENCE [LARGE SCALE GENOMIC DNA]</scope>
    <source>
        <strain evidence="8">GLS2T</strain>
    </source>
</reference>
<dbReference type="EMBL" id="CP094929">
    <property type="protein sequence ID" value="UOM51219.1"/>
    <property type="molecule type" value="Genomic_DNA"/>
</dbReference>
<protein>
    <submittedName>
        <fullName evidence="7">Heparinase II/III family protein</fullName>
    </submittedName>
</protein>
<name>A0ABY4DDP5_9SPIR</name>
<evidence type="ECO:0000256" key="4">
    <source>
        <dbReference type="ARBA" id="ARBA00023239"/>
    </source>
</evidence>
<evidence type="ECO:0000256" key="2">
    <source>
        <dbReference type="ARBA" id="ARBA00022729"/>
    </source>
</evidence>
<evidence type="ECO:0000313" key="8">
    <source>
        <dbReference type="Proteomes" id="UP000829708"/>
    </source>
</evidence>
<dbReference type="Proteomes" id="UP000829708">
    <property type="component" value="Chromosome"/>
</dbReference>
<keyword evidence="4" id="KW-0456">Lyase</keyword>
<organism evidence="7 8">
    <name type="scientific">Sphaerochaeta associata</name>
    <dbReference type="NCBI Taxonomy" id="1129264"/>
    <lineage>
        <taxon>Bacteria</taxon>
        <taxon>Pseudomonadati</taxon>
        <taxon>Spirochaetota</taxon>
        <taxon>Spirochaetia</taxon>
        <taxon>Spirochaetales</taxon>
        <taxon>Sphaerochaetaceae</taxon>
        <taxon>Sphaerochaeta</taxon>
    </lineage>
</organism>
<keyword evidence="8" id="KW-1185">Reference proteome</keyword>
<dbReference type="PANTHER" id="PTHR39210">
    <property type="entry name" value="HEPARIN-SULFATE LYASE"/>
    <property type="match status" value="1"/>
</dbReference>
<dbReference type="Gene3D" id="2.70.98.70">
    <property type="match status" value="1"/>
</dbReference>
<keyword evidence="2" id="KW-0732">Signal</keyword>
<gene>
    <name evidence="7" type="ORF">MUG09_00330</name>
</gene>
<keyword evidence="3" id="KW-0574">Periplasm</keyword>
<evidence type="ECO:0000259" key="5">
    <source>
        <dbReference type="Pfam" id="PF07940"/>
    </source>
</evidence>
<proteinExistence type="predicted"/>
<dbReference type="SUPFAM" id="SSF48230">
    <property type="entry name" value="Chondroitin AC/alginate lyase"/>
    <property type="match status" value="1"/>
</dbReference>
<dbReference type="InterPro" id="IPR008929">
    <property type="entry name" value="Chondroitin_lyas"/>
</dbReference>